<keyword evidence="9" id="KW-1185">Reference proteome</keyword>
<feature type="transmembrane region" description="Helical" evidence="7">
    <location>
        <begin position="182"/>
        <end position="202"/>
    </location>
</feature>
<evidence type="ECO:0000256" key="2">
    <source>
        <dbReference type="ARBA" id="ARBA00008333"/>
    </source>
</evidence>
<evidence type="ECO:0000256" key="7">
    <source>
        <dbReference type="SAM" id="Phobius"/>
    </source>
</evidence>
<gene>
    <name evidence="8" type="ORF">H7J73_12205</name>
</gene>
<dbReference type="Pfam" id="PF03239">
    <property type="entry name" value="FTR1"/>
    <property type="match status" value="1"/>
</dbReference>
<evidence type="ECO:0000256" key="1">
    <source>
        <dbReference type="ARBA" id="ARBA00004141"/>
    </source>
</evidence>
<evidence type="ECO:0000313" key="8">
    <source>
        <dbReference type="EMBL" id="MCV7226789.1"/>
    </source>
</evidence>
<comment type="similarity">
    <text evidence="2">Belongs to the oxidase-dependent Fe transporter (OFeT) (TC 9.A.10.1) family.</text>
</comment>
<accession>A0ABT3CBC5</accession>
<keyword evidence="5 7" id="KW-0472">Membrane</keyword>
<reference evidence="8 9" key="1">
    <citation type="journal article" date="2022" name="BMC Genomics">
        <title>Comparative genome analysis of mycobacteria focusing on tRNA and non-coding RNA.</title>
        <authorList>
            <person name="Behra P.R.K."/>
            <person name="Pettersson B.M.F."/>
            <person name="Ramesh M."/>
            <person name="Das S."/>
            <person name="Dasgupta S."/>
            <person name="Kirsebom L.A."/>
        </authorList>
    </citation>
    <scope>NUCLEOTIDE SEQUENCE [LARGE SCALE GENOMIC DNA]</scope>
    <source>
        <strain evidence="8 9">DSM 44078</strain>
    </source>
</reference>
<organism evidence="8 9">
    <name type="scientific">Mycolicibacterium komossense</name>
    <dbReference type="NCBI Taxonomy" id="1779"/>
    <lineage>
        <taxon>Bacteria</taxon>
        <taxon>Bacillati</taxon>
        <taxon>Actinomycetota</taxon>
        <taxon>Actinomycetes</taxon>
        <taxon>Mycobacteriales</taxon>
        <taxon>Mycobacteriaceae</taxon>
        <taxon>Mycolicibacterium</taxon>
    </lineage>
</organism>
<dbReference type="NCBIfam" id="NF041756">
    <property type="entry name" value="EfeU"/>
    <property type="match status" value="1"/>
</dbReference>
<protein>
    <submittedName>
        <fullName evidence="8">FTR1 family protein</fullName>
    </submittedName>
</protein>
<dbReference type="Proteomes" id="UP001526201">
    <property type="component" value="Unassembled WGS sequence"/>
</dbReference>
<proteinExistence type="inferred from homology"/>
<feature type="transmembrane region" description="Helical" evidence="7">
    <location>
        <begin position="42"/>
        <end position="61"/>
    </location>
</feature>
<keyword evidence="4 7" id="KW-1133">Transmembrane helix</keyword>
<comment type="subcellular location">
    <subcellularLocation>
        <location evidence="1">Membrane</location>
        <topology evidence="1">Multi-pass membrane protein</topology>
    </subcellularLocation>
</comment>
<dbReference type="EMBL" id="JACKTY010000028">
    <property type="protein sequence ID" value="MCV7226789.1"/>
    <property type="molecule type" value="Genomic_DNA"/>
</dbReference>
<feature type="transmembrane region" description="Helical" evidence="7">
    <location>
        <begin position="148"/>
        <end position="175"/>
    </location>
</feature>
<name>A0ABT3CBC5_9MYCO</name>
<dbReference type="PANTHER" id="PTHR31632">
    <property type="entry name" value="IRON TRANSPORTER FTH1"/>
    <property type="match status" value="1"/>
</dbReference>
<feature type="transmembrane region" description="Helical" evidence="7">
    <location>
        <begin position="250"/>
        <end position="267"/>
    </location>
</feature>
<comment type="caution">
    <text evidence="8">The sequence shown here is derived from an EMBL/GenBank/DDBJ whole genome shotgun (WGS) entry which is preliminary data.</text>
</comment>
<feature type="transmembrane region" description="Helical" evidence="7">
    <location>
        <begin position="73"/>
        <end position="91"/>
    </location>
</feature>
<evidence type="ECO:0000256" key="4">
    <source>
        <dbReference type="ARBA" id="ARBA00022989"/>
    </source>
</evidence>
<sequence length="536" mass="55475">MQGIFVGTFLIGLREGLEATLIVSIVGAFLRRNGRSVRPMMAGVALAVTLSIAVGVGLDALSTSLPQAQQEMLETVIGVVAVIFVTTMIIWMNRNAFQLKGELEHEAAQALNTGGSVAMVTMAFLAVLKEGFETAVFLLAAAQSTHGSGWAALFGGIAGIAVSIGIGIGIFYGGLKVNLGRFFRVTGVFLIFIAAGLVTGALRTAHEAGWVNIGQQQVFDFSSWMPAKSVLGALVTGMFGVPSDPRLIEVLGWLFYAVPVLVVFLWPKNLAATPSARRNLLAAAAFGLAATALVLAFLIPAQGAEQPGPVRRTTNADGTDLIITFAPEGDSATLTVAAIDHSPDIDVTLRSAGAQSVDGIQAQLWQAQVPTDPGITSTTASLADLANLTGGRLPVGLSPTRTPGPFQVSWSATDSYSVVTLGDSLISAQSGSNRVATLSGGGIPGSKTVSLGSLGSDWATLSSDDAAVTALLSDNAKDRAERTLWRIWLPILLGAAAAASAVFAIRTGRDSPTSEERQDNNNEPAHGIGVASPLTT</sequence>
<evidence type="ECO:0000313" key="9">
    <source>
        <dbReference type="Proteomes" id="UP001526201"/>
    </source>
</evidence>
<evidence type="ECO:0000256" key="3">
    <source>
        <dbReference type="ARBA" id="ARBA00022692"/>
    </source>
</evidence>
<feature type="transmembrane region" description="Helical" evidence="7">
    <location>
        <begin position="279"/>
        <end position="299"/>
    </location>
</feature>
<feature type="transmembrane region" description="Helical" evidence="7">
    <location>
        <begin position="6"/>
        <end position="30"/>
    </location>
</feature>
<evidence type="ECO:0000256" key="6">
    <source>
        <dbReference type="SAM" id="MobiDB-lite"/>
    </source>
</evidence>
<dbReference type="InterPro" id="IPR004923">
    <property type="entry name" value="FTR1/Fip1/EfeU"/>
</dbReference>
<evidence type="ECO:0000256" key="5">
    <source>
        <dbReference type="ARBA" id="ARBA00023136"/>
    </source>
</evidence>
<dbReference type="PANTHER" id="PTHR31632:SF2">
    <property type="entry name" value="PLASMA MEMBRANE IRON PERMEASE"/>
    <property type="match status" value="1"/>
</dbReference>
<feature type="compositionally biased region" description="Basic and acidic residues" evidence="6">
    <location>
        <begin position="508"/>
        <end position="520"/>
    </location>
</feature>
<keyword evidence="3 7" id="KW-0812">Transmembrane</keyword>
<feature type="region of interest" description="Disordered" evidence="6">
    <location>
        <begin position="508"/>
        <end position="536"/>
    </location>
</feature>
<feature type="transmembrane region" description="Helical" evidence="7">
    <location>
        <begin position="111"/>
        <end position="128"/>
    </location>
</feature>